<organism evidence="3 4">
    <name type="scientific">Stylosanthes scabra</name>
    <dbReference type="NCBI Taxonomy" id="79078"/>
    <lineage>
        <taxon>Eukaryota</taxon>
        <taxon>Viridiplantae</taxon>
        <taxon>Streptophyta</taxon>
        <taxon>Embryophyta</taxon>
        <taxon>Tracheophyta</taxon>
        <taxon>Spermatophyta</taxon>
        <taxon>Magnoliopsida</taxon>
        <taxon>eudicotyledons</taxon>
        <taxon>Gunneridae</taxon>
        <taxon>Pentapetalae</taxon>
        <taxon>rosids</taxon>
        <taxon>fabids</taxon>
        <taxon>Fabales</taxon>
        <taxon>Fabaceae</taxon>
        <taxon>Papilionoideae</taxon>
        <taxon>50 kb inversion clade</taxon>
        <taxon>dalbergioids sensu lato</taxon>
        <taxon>Dalbergieae</taxon>
        <taxon>Pterocarpus clade</taxon>
        <taxon>Stylosanthes</taxon>
    </lineage>
</organism>
<evidence type="ECO:0000259" key="2">
    <source>
        <dbReference type="Pfam" id="PF26130"/>
    </source>
</evidence>
<feature type="region of interest" description="Disordered" evidence="1">
    <location>
        <begin position="183"/>
        <end position="215"/>
    </location>
</feature>
<feature type="compositionally biased region" description="Basic and acidic residues" evidence="1">
    <location>
        <begin position="126"/>
        <end position="136"/>
    </location>
</feature>
<dbReference type="Proteomes" id="UP001341840">
    <property type="component" value="Unassembled WGS sequence"/>
</dbReference>
<evidence type="ECO:0000256" key="1">
    <source>
        <dbReference type="SAM" id="MobiDB-lite"/>
    </source>
</evidence>
<keyword evidence="4" id="KW-1185">Reference proteome</keyword>
<evidence type="ECO:0000313" key="3">
    <source>
        <dbReference type="EMBL" id="MED6109350.1"/>
    </source>
</evidence>
<reference evidence="3 4" key="1">
    <citation type="journal article" date="2023" name="Plants (Basel)">
        <title>Bridging the Gap: Combining Genomics and Transcriptomics Approaches to Understand Stylosanthes scabra, an Orphan Legume from the Brazilian Caatinga.</title>
        <authorList>
            <person name="Ferreira-Neto J.R.C."/>
            <person name="da Silva M.D."/>
            <person name="Binneck E."/>
            <person name="de Melo N.F."/>
            <person name="da Silva R.H."/>
            <person name="de Melo A.L.T.M."/>
            <person name="Pandolfi V."/>
            <person name="Bustamante F.O."/>
            <person name="Brasileiro-Vidal A.C."/>
            <person name="Benko-Iseppon A.M."/>
        </authorList>
    </citation>
    <scope>NUCLEOTIDE SEQUENCE [LARGE SCALE GENOMIC DNA]</scope>
    <source>
        <tissue evidence="3">Leaves</tissue>
    </source>
</reference>
<accession>A0ABU6QCE8</accession>
<evidence type="ECO:0000313" key="4">
    <source>
        <dbReference type="Proteomes" id="UP001341840"/>
    </source>
</evidence>
<name>A0ABU6QCE8_9FABA</name>
<proteinExistence type="predicted"/>
<feature type="region of interest" description="Disordered" evidence="1">
    <location>
        <begin position="94"/>
        <end position="170"/>
    </location>
</feature>
<feature type="compositionally biased region" description="Acidic residues" evidence="1">
    <location>
        <begin position="203"/>
        <end position="215"/>
    </location>
</feature>
<feature type="compositionally biased region" description="Low complexity" evidence="1">
    <location>
        <begin position="137"/>
        <end position="147"/>
    </location>
</feature>
<sequence>MAMIDLVVYHHGGEFVTKDYDEMIYDIEEKLDVDTLDVFVMRDHYKALRYDKIVQCWWLVPGRPLNIGWRVLDTDNELLELCFYAERNGNGIPSPNYKDNSAKLINSKPTLPQSRSTTRKSPRTTAKVDYENHNSGEDGNNNNGSYDSVEDNLYVPGPDEMSSEDEDDTVVTQARMKYAKLKRAAGGDLKKSRDEIMLKEDGLVVDDSDEDVDLT</sequence>
<feature type="domain" description="PB1-like" evidence="2">
    <location>
        <begin position="7"/>
        <end position="90"/>
    </location>
</feature>
<feature type="compositionally biased region" description="Basic and acidic residues" evidence="1">
    <location>
        <begin position="188"/>
        <end position="202"/>
    </location>
</feature>
<dbReference type="EMBL" id="JASCZI010000145">
    <property type="protein sequence ID" value="MED6109350.1"/>
    <property type="molecule type" value="Genomic_DNA"/>
</dbReference>
<protein>
    <recommendedName>
        <fullName evidence="2">PB1-like domain-containing protein</fullName>
    </recommendedName>
</protein>
<dbReference type="InterPro" id="IPR058594">
    <property type="entry name" value="PB1-like_dom_pln"/>
</dbReference>
<gene>
    <name evidence="3" type="ORF">PIB30_032693</name>
</gene>
<comment type="caution">
    <text evidence="3">The sequence shown here is derived from an EMBL/GenBank/DDBJ whole genome shotgun (WGS) entry which is preliminary data.</text>
</comment>
<feature type="compositionally biased region" description="Polar residues" evidence="1">
    <location>
        <begin position="94"/>
        <end position="113"/>
    </location>
</feature>
<dbReference type="Pfam" id="PF26130">
    <property type="entry name" value="PB1-like"/>
    <property type="match status" value="1"/>
</dbReference>